<keyword evidence="3" id="KW-0813">Transport</keyword>
<evidence type="ECO:0000256" key="6">
    <source>
        <dbReference type="ARBA" id="ARBA00022989"/>
    </source>
</evidence>
<dbReference type="EMBL" id="JPOS01000029">
    <property type="protein sequence ID" value="KGE87915.1"/>
    <property type="molecule type" value="Genomic_DNA"/>
</dbReference>
<feature type="transmembrane region" description="Helical" evidence="12">
    <location>
        <begin position="325"/>
        <end position="346"/>
    </location>
</feature>
<feature type="transmembrane region" description="Helical" evidence="12">
    <location>
        <begin position="128"/>
        <end position="154"/>
    </location>
</feature>
<dbReference type="AlphaFoldDB" id="A0A098S746"/>
<comment type="caution">
    <text evidence="13">The sequence shown here is derived from an EMBL/GenBank/DDBJ whole genome shotgun (WGS) entry which is preliminary data.</text>
</comment>
<evidence type="ECO:0000313" key="13">
    <source>
        <dbReference type="EMBL" id="KGE87915.1"/>
    </source>
</evidence>
<evidence type="ECO:0000256" key="1">
    <source>
        <dbReference type="ARBA" id="ARBA00004651"/>
    </source>
</evidence>
<evidence type="ECO:0000256" key="11">
    <source>
        <dbReference type="RuleBase" id="RU362091"/>
    </source>
</evidence>
<evidence type="ECO:0000256" key="7">
    <source>
        <dbReference type="ARBA" id="ARBA00023053"/>
    </source>
</evidence>
<feature type="transmembrane region" description="Helical" evidence="12">
    <location>
        <begin position="190"/>
        <end position="208"/>
    </location>
</feature>
<evidence type="ECO:0000256" key="8">
    <source>
        <dbReference type="ARBA" id="ARBA00023065"/>
    </source>
</evidence>
<comment type="similarity">
    <text evidence="2 11">Belongs to the sodium:solute symporter (SSF) (TC 2.A.21) family.</text>
</comment>
<keyword evidence="10" id="KW-0739">Sodium transport</keyword>
<dbReference type="RefSeq" id="WP_044220537.1">
    <property type="nucleotide sequence ID" value="NZ_CAKZLC010000335.1"/>
</dbReference>
<evidence type="ECO:0000256" key="3">
    <source>
        <dbReference type="ARBA" id="ARBA00022448"/>
    </source>
</evidence>
<dbReference type="GO" id="GO:0006814">
    <property type="term" value="P:sodium ion transport"/>
    <property type="evidence" value="ECO:0007669"/>
    <property type="project" value="UniProtKB-KW"/>
</dbReference>
<feature type="transmembrane region" description="Helical" evidence="12">
    <location>
        <begin position="85"/>
        <end position="104"/>
    </location>
</feature>
<keyword evidence="9 12" id="KW-0472">Membrane</keyword>
<evidence type="ECO:0000313" key="14">
    <source>
        <dbReference type="Proteomes" id="UP000029736"/>
    </source>
</evidence>
<comment type="subcellular location">
    <subcellularLocation>
        <location evidence="1">Cell membrane</location>
        <topology evidence="1">Multi-pass membrane protein</topology>
    </subcellularLocation>
</comment>
<reference evidence="13 14" key="1">
    <citation type="journal article" date="2014" name="Int. J. Syst. Evol. Microbiol.">
        <title>Phaeodactylibacter xiamenensis gen. nov., sp. nov., a member of the family Saprospiraceae isolated from the marine alga Phaeodactylum tricornutum.</title>
        <authorList>
            <person name="Chen Z.Jr."/>
            <person name="Lei X."/>
            <person name="Lai Q."/>
            <person name="Li Y."/>
            <person name="Zhang B."/>
            <person name="Zhang J."/>
            <person name="Zhang H."/>
            <person name="Yang L."/>
            <person name="Zheng W."/>
            <person name="Tian Y."/>
            <person name="Yu Z."/>
            <person name="Xu H.Jr."/>
            <person name="Zheng T."/>
        </authorList>
    </citation>
    <scope>NUCLEOTIDE SEQUENCE [LARGE SCALE GENOMIC DNA]</scope>
    <source>
        <strain evidence="13 14">KD52</strain>
    </source>
</reference>
<keyword evidence="6 12" id="KW-1133">Transmembrane helix</keyword>
<organism evidence="13 14">
    <name type="scientific">Phaeodactylibacter xiamenensis</name>
    <dbReference type="NCBI Taxonomy" id="1524460"/>
    <lineage>
        <taxon>Bacteria</taxon>
        <taxon>Pseudomonadati</taxon>
        <taxon>Bacteroidota</taxon>
        <taxon>Saprospiria</taxon>
        <taxon>Saprospirales</taxon>
        <taxon>Haliscomenobacteraceae</taxon>
        <taxon>Phaeodactylibacter</taxon>
    </lineage>
</organism>
<proteinExistence type="inferred from homology"/>
<feature type="transmembrane region" description="Helical" evidence="12">
    <location>
        <begin position="438"/>
        <end position="455"/>
    </location>
</feature>
<dbReference type="STRING" id="1524460.IX84_12355"/>
<evidence type="ECO:0000256" key="5">
    <source>
        <dbReference type="ARBA" id="ARBA00022692"/>
    </source>
</evidence>
<feature type="transmembrane region" description="Helical" evidence="12">
    <location>
        <begin position="48"/>
        <end position="73"/>
    </location>
</feature>
<feature type="transmembrane region" description="Helical" evidence="12">
    <location>
        <begin position="6"/>
        <end position="27"/>
    </location>
</feature>
<accession>A0A098S746</accession>
<keyword evidence="4" id="KW-1003">Cell membrane</keyword>
<evidence type="ECO:0000256" key="10">
    <source>
        <dbReference type="ARBA" id="ARBA00023201"/>
    </source>
</evidence>
<dbReference type="InterPro" id="IPR038377">
    <property type="entry name" value="Na/Glc_symporter_sf"/>
</dbReference>
<evidence type="ECO:0000256" key="9">
    <source>
        <dbReference type="ARBA" id="ARBA00023136"/>
    </source>
</evidence>
<dbReference type="InterPro" id="IPR001734">
    <property type="entry name" value="Na/solute_symporter"/>
</dbReference>
<evidence type="ECO:0000256" key="2">
    <source>
        <dbReference type="ARBA" id="ARBA00006434"/>
    </source>
</evidence>
<feature type="transmembrane region" description="Helical" evidence="12">
    <location>
        <begin position="414"/>
        <end position="431"/>
    </location>
</feature>
<dbReference type="PANTHER" id="PTHR42985">
    <property type="entry name" value="SODIUM-COUPLED MONOCARBOXYLATE TRANSPORTER"/>
    <property type="match status" value="1"/>
</dbReference>
<feature type="transmembrane region" description="Helical" evidence="12">
    <location>
        <begin position="382"/>
        <end position="402"/>
    </location>
</feature>
<keyword evidence="14" id="KW-1185">Reference proteome</keyword>
<keyword evidence="8" id="KW-0406">Ion transport</keyword>
<dbReference type="Pfam" id="PF00474">
    <property type="entry name" value="SSF"/>
    <property type="match status" value="1"/>
</dbReference>
<sequence length="491" mass="53604">MLSQLTPTIILGIIALYFLVLISVSYFTGRKAGNAEFFLAGRNSPWPLVAIGMIGATLSGVTFISIPGVVGAGGENQAFSYMQMVFGYILGYVVIAQVLLPLYYKKNLTSIYGYLEERLGLEAYKTGAAYFLLSRTIGAAFRLYLVAIVLQAFVLGPFGVPFFATVAVTIVLIWVYTFKGGINTIVWTDTLQTVAMISAVVLTIIFIGKAMETDIGGMVAMVRSSDYSQMFFFEGGWNDPNNFFKQFISGALITIVMTGLDQDMMQKNLSCRNIGDAQKNMYVFSSVLVVAKFLFLSLGALLYIYAASIGIDIPERTDELFPMIALNHLPAAVGIFFVLGLIAAAYSSADSALTALTTSFCVDFLNFEKSDASEQDKQRTRLYVHIGFSVLLLIIIVVFNALNNKDVISQLFKAAGYTYGPILGLFTFGLLTNRRVNPRLVIPVCVAAPVLSYVLNANSEVLFMGFQFGFLIIALNGLLTFAGLWAISEEA</sequence>
<feature type="transmembrane region" description="Helical" evidence="12">
    <location>
        <begin position="461"/>
        <end position="487"/>
    </location>
</feature>
<evidence type="ECO:0000256" key="4">
    <source>
        <dbReference type="ARBA" id="ARBA00022475"/>
    </source>
</evidence>
<name>A0A098S746_9BACT</name>
<dbReference type="PANTHER" id="PTHR42985:SF47">
    <property type="entry name" value="INTEGRAL MEMBRANE TRANSPORT PROTEIN"/>
    <property type="match status" value="1"/>
</dbReference>
<dbReference type="GO" id="GO:0005886">
    <property type="term" value="C:plasma membrane"/>
    <property type="evidence" value="ECO:0007669"/>
    <property type="project" value="UniProtKB-SubCell"/>
</dbReference>
<dbReference type="CDD" id="cd10326">
    <property type="entry name" value="SLC5sbd_NIS-like"/>
    <property type="match status" value="1"/>
</dbReference>
<dbReference type="GO" id="GO:0015293">
    <property type="term" value="F:symporter activity"/>
    <property type="evidence" value="ECO:0007669"/>
    <property type="project" value="TreeGrafter"/>
</dbReference>
<dbReference type="InterPro" id="IPR051163">
    <property type="entry name" value="Sodium:Solute_Symporter_SSF"/>
</dbReference>
<protein>
    <submittedName>
        <fullName evidence="13">Sodium:solute symporter</fullName>
    </submittedName>
</protein>
<evidence type="ECO:0000256" key="12">
    <source>
        <dbReference type="SAM" id="Phobius"/>
    </source>
</evidence>
<gene>
    <name evidence="13" type="ORF">IX84_12355</name>
</gene>
<keyword evidence="7" id="KW-0915">Sodium</keyword>
<feature type="transmembrane region" description="Helical" evidence="12">
    <location>
        <begin position="281"/>
        <end position="305"/>
    </location>
</feature>
<dbReference type="Gene3D" id="1.20.1730.10">
    <property type="entry name" value="Sodium/glucose cotransporter"/>
    <property type="match status" value="1"/>
</dbReference>
<dbReference type="Proteomes" id="UP000029736">
    <property type="component" value="Unassembled WGS sequence"/>
</dbReference>
<keyword evidence="5 12" id="KW-0812">Transmembrane</keyword>
<dbReference type="PROSITE" id="PS50283">
    <property type="entry name" value="NA_SOLUT_SYMP_3"/>
    <property type="match status" value="1"/>
</dbReference>